<dbReference type="PANTHER" id="PTHR32338">
    <property type="entry name" value="N-ACETYL-GAMMA-GLUTAMYL-PHOSPHATE REDUCTASE, CHLOROPLASTIC-RELATED-RELATED"/>
    <property type="match status" value="1"/>
</dbReference>
<keyword evidence="3 6" id="KW-0028">Amino-acid biosynthesis</keyword>
<comment type="pathway">
    <text evidence="6">Amino-acid biosynthesis; L-arginine biosynthesis; N(2)-acetyl-L-ornithine from L-glutamate: step 3/4.</text>
</comment>
<dbReference type="EMBL" id="JBHUII010000011">
    <property type="protein sequence ID" value="MFD2207391.1"/>
    <property type="molecule type" value="Genomic_DNA"/>
</dbReference>
<dbReference type="EC" id="1.2.1.38" evidence="6"/>
<organism evidence="9 10">
    <name type="scientific">Kiloniella antarctica</name>
    <dbReference type="NCBI Taxonomy" id="1550907"/>
    <lineage>
        <taxon>Bacteria</taxon>
        <taxon>Pseudomonadati</taxon>
        <taxon>Pseudomonadota</taxon>
        <taxon>Alphaproteobacteria</taxon>
        <taxon>Rhodospirillales</taxon>
        <taxon>Kiloniellaceae</taxon>
        <taxon>Kiloniella</taxon>
    </lineage>
</organism>
<dbReference type="HAMAP" id="MF_01110">
    <property type="entry name" value="ArgC_type2"/>
    <property type="match status" value="1"/>
</dbReference>
<keyword evidence="1 6" id="KW-0963">Cytoplasm</keyword>
<feature type="domain" description="Semialdehyde dehydrogenase NAD-binding" evidence="8">
    <location>
        <begin position="6"/>
        <end position="107"/>
    </location>
</feature>
<dbReference type="InterPro" id="IPR050085">
    <property type="entry name" value="AGPR"/>
</dbReference>
<comment type="catalytic activity">
    <reaction evidence="6">
        <text>N-acetyl-L-glutamate 5-semialdehyde + phosphate + NADP(+) = N-acetyl-L-glutamyl 5-phosphate + NADPH + H(+)</text>
        <dbReference type="Rhea" id="RHEA:21588"/>
        <dbReference type="ChEBI" id="CHEBI:15378"/>
        <dbReference type="ChEBI" id="CHEBI:29123"/>
        <dbReference type="ChEBI" id="CHEBI:43474"/>
        <dbReference type="ChEBI" id="CHEBI:57783"/>
        <dbReference type="ChEBI" id="CHEBI:57936"/>
        <dbReference type="ChEBI" id="CHEBI:58349"/>
        <dbReference type="EC" id="1.2.1.38"/>
    </reaction>
</comment>
<comment type="function">
    <text evidence="6">Catalyzes the NADPH-dependent reduction of N-acetyl-5-glutamyl phosphate to yield N-acetyl-L-glutamate 5-semialdehyde.</text>
</comment>
<evidence type="ECO:0000256" key="6">
    <source>
        <dbReference type="HAMAP-Rule" id="MF_01110"/>
    </source>
</evidence>
<dbReference type="Proteomes" id="UP001597294">
    <property type="component" value="Unassembled WGS sequence"/>
</dbReference>
<sequence length="315" mass="34367">MSSGKKIFIDGEAGTTGLQVRQRLENRTDLEILSIAPELRKDLNARKELLNSADLVILCLPDAAAIEAVALVENPDVRIIDASTAYRVNPEWAYGFPEMTEGQRHKIANSKRVSNPGCYPTGAIALLRPLLERNLLPEDSHLNVTGVSGYSGGGKALMAIHEEGQAEPFGTYGLNLDHKHVPEMQIHNGLVHKPIFVPSVGDYAQGMLVSVPLHYAQLKKGTNGQVIHQALSDHFEDARFIKVRELNNSDQLERNLFLRPDTLNGTNELELFVYANELTGQAILIARLDNLGKGASGAAVQNLNLMLGLPEDAGL</sequence>
<dbReference type="RefSeq" id="WP_380253961.1">
    <property type="nucleotide sequence ID" value="NZ_JBHUII010000011.1"/>
</dbReference>
<dbReference type="SMART" id="SM00859">
    <property type="entry name" value="Semialdhyde_dh"/>
    <property type="match status" value="1"/>
</dbReference>
<dbReference type="SUPFAM" id="SSF51735">
    <property type="entry name" value="NAD(P)-binding Rossmann-fold domains"/>
    <property type="match status" value="1"/>
</dbReference>
<dbReference type="InterPro" id="IPR000534">
    <property type="entry name" value="Semialdehyde_DH_NAD-bd"/>
</dbReference>
<keyword evidence="5 6" id="KW-0560">Oxidoreductase</keyword>
<feature type="active site" evidence="6 7">
    <location>
        <position position="118"/>
    </location>
</feature>
<dbReference type="PROSITE" id="PS01224">
    <property type="entry name" value="ARGC"/>
    <property type="match status" value="1"/>
</dbReference>
<dbReference type="InterPro" id="IPR036291">
    <property type="entry name" value="NAD(P)-bd_dom_sf"/>
</dbReference>
<dbReference type="SUPFAM" id="SSF55347">
    <property type="entry name" value="Glyceraldehyde-3-phosphate dehydrogenase-like, C-terminal domain"/>
    <property type="match status" value="1"/>
</dbReference>
<reference evidence="10" key="1">
    <citation type="journal article" date="2019" name="Int. J. Syst. Evol. Microbiol.">
        <title>The Global Catalogue of Microorganisms (GCM) 10K type strain sequencing project: providing services to taxonomists for standard genome sequencing and annotation.</title>
        <authorList>
            <consortium name="The Broad Institute Genomics Platform"/>
            <consortium name="The Broad Institute Genome Sequencing Center for Infectious Disease"/>
            <person name="Wu L."/>
            <person name="Ma J."/>
        </authorList>
    </citation>
    <scope>NUCLEOTIDE SEQUENCE [LARGE SCALE GENOMIC DNA]</scope>
    <source>
        <strain evidence="10">CGMCC 4.7192</strain>
    </source>
</reference>
<keyword evidence="4 6" id="KW-0521">NADP</keyword>
<evidence type="ECO:0000313" key="10">
    <source>
        <dbReference type="Proteomes" id="UP001597294"/>
    </source>
</evidence>
<dbReference type="CDD" id="cd23935">
    <property type="entry name" value="AGPR_2_C"/>
    <property type="match status" value="1"/>
</dbReference>
<comment type="caution">
    <text evidence="9">The sequence shown here is derived from an EMBL/GenBank/DDBJ whole genome shotgun (WGS) entry which is preliminary data.</text>
</comment>
<dbReference type="InterPro" id="IPR010136">
    <property type="entry name" value="AGPR_type-2"/>
</dbReference>
<dbReference type="NCBIfam" id="TIGR01851">
    <property type="entry name" value="argC_other"/>
    <property type="match status" value="1"/>
</dbReference>
<keyword evidence="10" id="KW-1185">Reference proteome</keyword>
<evidence type="ECO:0000313" key="9">
    <source>
        <dbReference type="EMBL" id="MFD2207391.1"/>
    </source>
</evidence>
<dbReference type="GO" id="GO:0003942">
    <property type="term" value="F:N-acetyl-gamma-glutamyl-phosphate reductase activity"/>
    <property type="evidence" value="ECO:0007669"/>
    <property type="project" value="UniProtKB-EC"/>
</dbReference>
<dbReference type="Pfam" id="PF01118">
    <property type="entry name" value="Semialdhyde_dh"/>
    <property type="match status" value="1"/>
</dbReference>
<dbReference type="Gene3D" id="3.40.50.720">
    <property type="entry name" value="NAD(P)-binding Rossmann-like Domain"/>
    <property type="match status" value="1"/>
</dbReference>
<gene>
    <name evidence="6 9" type="primary">argC</name>
    <name evidence="9" type="ORF">ACFSKO_17330</name>
</gene>
<evidence type="ECO:0000256" key="4">
    <source>
        <dbReference type="ARBA" id="ARBA00022857"/>
    </source>
</evidence>
<dbReference type="PANTHER" id="PTHR32338:SF10">
    <property type="entry name" value="N-ACETYL-GAMMA-GLUTAMYL-PHOSPHATE REDUCTASE, CHLOROPLASTIC-RELATED"/>
    <property type="match status" value="1"/>
</dbReference>
<accession>A0ABW5BRF3</accession>
<comment type="subcellular location">
    <subcellularLocation>
        <location evidence="6">Cytoplasm</location>
    </subcellularLocation>
</comment>
<proteinExistence type="inferred from homology"/>
<evidence type="ECO:0000259" key="8">
    <source>
        <dbReference type="SMART" id="SM00859"/>
    </source>
</evidence>
<evidence type="ECO:0000256" key="5">
    <source>
        <dbReference type="ARBA" id="ARBA00023002"/>
    </source>
</evidence>
<keyword evidence="2 6" id="KW-0055">Arginine biosynthesis</keyword>
<dbReference type="Pfam" id="PF22698">
    <property type="entry name" value="Semialdhyde_dhC_1"/>
    <property type="match status" value="1"/>
</dbReference>
<comment type="similarity">
    <text evidence="6">Belongs to the NAGSA dehydrogenase family. Type 2 subfamily.</text>
</comment>
<evidence type="ECO:0000256" key="1">
    <source>
        <dbReference type="ARBA" id="ARBA00022490"/>
    </source>
</evidence>
<name>A0ABW5BRF3_9PROT</name>
<dbReference type="InterPro" id="IPR058924">
    <property type="entry name" value="AGPR_dimerisation_dom"/>
</dbReference>
<evidence type="ECO:0000256" key="3">
    <source>
        <dbReference type="ARBA" id="ARBA00022605"/>
    </source>
</evidence>
<dbReference type="CDD" id="cd17896">
    <property type="entry name" value="AGPR_2_N"/>
    <property type="match status" value="1"/>
</dbReference>
<protein>
    <recommendedName>
        <fullName evidence="6">N-acetyl-gamma-glutamyl-phosphate reductase</fullName>
        <shortName evidence="6">AGPR</shortName>
        <ecNumber evidence="6">1.2.1.38</ecNumber>
    </recommendedName>
    <alternativeName>
        <fullName evidence="6">N-acetyl-glutamate semialdehyde dehydrogenase</fullName>
        <shortName evidence="6">NAGSA dehydrogenase</shortName>
    </alternativeName>
</protein>
<dbReference type="InterPro" id="IPR023013">
    <property type="entry name" value="AGPR_AS"/>
</dbReference>
<dbReference type="Gene3D" id="3.30.360.10">
    <property type="entry name" value="Dihydrodipicolinate Reductase, domain 2"/>
    <property type="match status" value="1"/>
</dbReference>
<evidence type="ECO:0000256" key="7">
    <source>
        <dbReference type="PROSITE-ProRule" id="PRU10010"/>
    </source>
</evidence>
<evidence type="ECO:0000256" key="2">
    <source>
        <dbReference type="ARBA" id="ARBA00022571"/>
    </source>
</evidence>